<proteinExistence type="predicted"/>
<dbReference type="EMBL" id="JBHTHQ010000021">
    <property type="protein sequence ID" value="MFD0705068.1"/>
    <property type="molecule type" value="Genomic_DNA"/>
</dbReference>
<dbReference type="Proteomes" id="UP001597036">
    <property type="component" value="Unassembled WGS sequence"/>
</dbReference>
<evidence type="ECO:0000313" key="2">
    <source>
        <dbReference type="Proteomes" id="UP001597036"/>
    </source>
</evidence>
<reference evidence="2" key="1">
    <citation type="journal article" date="2019" name="Int. J. Syst. Evol. Microbiol.">
        <title>The Global Catalogue of Microorganisms (GCM) 10K type strain sequencing project: providing services to taxonomists for standard genome sequencing and annotation.</title>
        <authorList>
            <consortium name="The Broad Institute Genomics Platform"/>
            <consortium name="The Broad Institute Genome Sequencing Center for Infectious Disease"/>
            <person name="Wu L."/>
            <person name="Ma J."/>
        </authorList>
    </citation>
    <scope>NUCLEOTIDE SEQUENCE [LARGE SCALE GENOMIC DNA]</scope>
    <source>
        <strain evidence="2">CCM 8604</strain>
    </source>
</reference>
<accession>A0ABW2Y499</accession>
<organism evidence="1 2">
    <name type="scientific">Alloscardovia venturai</name>
    <dbReference type="NCBI Taxonomy" id="1769421"/>
    <lineage>
        <taxon>Bacteria</taxon>
        <taxon>Bacillati</taxon>
        <taxon>Actinomycetota</taxon>
        <taxon>Actinomycetes</taxon>
        <taxon>Bifidobacteriales</taxon>
        <taxon>Bifidobacteriaceae</taxon>
        <taxon>Alloscardovia</taxon>
    </lineage>
</organism>
<comment type="caution">
    <text evidence="1">The sequence shown here is derived from an EMBL/GenBank/DDBJ whole genome shotgun (WGS) entry which is preliminary data.</text>
</comment>
<evidence type="ECO:0000313" key="1">
    <source>
        <dbReference type="EMBL" id="MFD0705068.1"/>
    </source>
</evidence>
<protein>
    <submittedName>
        <fullName evidence="1">Uncharacterized protein</fullName>
    </submittedName>
</protein>
<dbReference type="RefSeq" id="WP_377938765.1">
    <property type="nucleotide sequence ID" value="NZ_JBHTHQ010000021.1"/>
</dbReference>
<keyword evidence="2" id="KW-1185">Reference proteome</keyword>
<name>A0ABW2Y499_9BIFI</name>
<sequence>MASRMTKETNKKLMEFIDPEYWKRIPFFIRSHATSKTFEKLANEHPDLYDAVANSSDDVPEDIKGKVRDFIDTVFQEKMKKHNL</sequence>
<gene>
    <name evidence="1" type="ORF">ACFQY8_04840</name>
</gene>